<dbReference type="EMBL" id="JBHUOJ010000027">
    <property type="protein sequence ID" value="MFD2833943.1"/>
    <property type="molecule type" value="Genomic_DNA"/>
</dbReference>
<name>A0ABW5X5X9_9FLAO</name>
<accession>A0ABW5X5X9</accession>
<dbReference type="Proteomes" id="UP001597438">
    <property type="component" value="Unassembled WGS sequence"/>
</dbReference>
<keyword evidence="3" id="KW-1185">Reference proteome</keyword>
<gene>
    <name evidence="2" type="ORF">ACFSYS_11655</name>
</gene>
<dbReference type="Gene3D" id="3.30.360.10">
    <property type="entry name" value="Dihydrodipicolinate Reductase, domain 2"/>
    <property type="match status" value="1"/>
</dbReference>
<proteinExistence type="predicted"/>
<dbReference type="RefSeq" id="WP_251740724.1">
    <property type="nucleotide sequence ID" value="NZ_JBHUOJ010000027.1"/>
</dbReference>
<evidence type="ECO:0000313" key="3">
    <source>
        <dbReference type="Proteomes" id="UP001597438"/>
    </source>
</evidence>
<protein>
    <recommendedName>
        <fullName evidence="4">Gfo/Idh/MocA-like oxidoreductase C-terminal domain-containing protein</fullName>
    </recommendedName>
</protein>
<reference evidence="3" key="1">
    <citation type="journal article" date="2019" name="Int. J. Syst. Evol. Microbiol.">
        <title>The Global Catalogue of Microorganisms (GCM) 10K type strain sequencing project: providing services to taxonomists for standard genome sequencing and annotation.</title>
        <authorList>
            <consortium name="The Broad Institute Genomics Platform"/>
            <consortium name="The Broad Institute Genome Sequencing Center for Infectious Disease"/>
            <person name="Wu L."/>
            <person name="Ma J."/>
        </authorList>
    </citation>
    <scope>NUCLEOTIDE SEQUENCE [LARGE SCALE GENOMIC DNA]</scope>
    <source>
        <strain evidence="3">KCTC 52925</strain>
    </source>
</reference>
<evidence type="ECO:0000256" key="1">
    <source>
        <dbReference type="ARBA" id="ARBA00023002"/>
    </source>
</evidence>
<dbReference type="InterPro" id="IPR050984">
    <property type="entry name" value="Gfo/Idh/MocA_domain"/>
</dbReference>
<keyword evidence="1" id="KW-0560">Oxidoreductase</keyword>
<comment type="caution">
    <text evidence="2">The sequence shown here is derived from an EMBL/GenBank/DDBJ whole genome shotgun (WGS) entry which is preliminary data.</text>
</comment>
<sequence>MVHQAGLQFARANASPIVEKGKIHVDSRFHEPTSVKVFTPEDEENFEFEIPSNAYYFEVKHVTEMLRQGKKESPLMSFEKSLNLIRLIDKVKKKIGLSYS</sequence>
<dbReference type="PANTHER" id="PTHR22604">
    <property type="entry name" value="OXIDOREDUCTASES"/>
    <property type="match status" value="1"/>
</dbReference>
<dbReference type="PANTHER" id="PTHR22604:SF105">
    <property type="entry name" value="TRANS-1,2-DIHYDROBENZENE-1,2-DIOL DEHYDROGENASE"/>
    <property type="match status" value="1"/>
</dbReference>
<organism evidence="2 3">
    <name type="scientific">Christiangramia antarctica</name>
    <dbReference type="NCBI Taxonomy" id="2058158"/>
    <lineage>
        <taxon>Bacteria</taxon>
        <taxon>Pseudomonadati</taxon>
        <taxon>Bacteroidota</taxon>
        <taxon>Flavobacteriia</taxon>
        <taxon>Flavobacteriales</taxon>
        <taxon>Flavobacteriaceae</taxon>
        <taxon>Christiangramia</taxon>
    </lineage>
</organism>
<evidence type="ECO:0000313" key="2">
    <source>
        <dbReference type="EMBL" id="MFD2833943.1"/>
    </source>
</evidence>
<evidence type="ECO:0008006" key="4">
    <source>
        <dbReference type="Google" id="ProtNLM"/>
    </source>
</evidence>